<dbReference type="InterPro" id="IPR036291">
    <property type="entry name" value="NAD(P)-bd_dom_sf"/>
</dbReference>
<dbReference type="EMBL" id="BDQI01000036">
    <property type="protein sequence ID" value="GAX57504.1"/>
    <property type="molecule type" value="Genomic_DNA"/>
</dbReference>
<proteinExistence type="predicted"/>
<dbReference type="Gene3D" id="3.40.50.720">
    <property type="entry name" value="NAD(P)-binding Rossmann-like Domain"/>
    <property type="match status" value="1"/>
</dbReference>
<dbReference type="SUPFAM" id="SSF51735">
    <property type="entry name" value="NAD(P)-binding Rossmann-fold domains"/>
    <property type="match status" value="1"/>
</dbReference>
<organism evidence="1 2">
    <name type="scientific">Streptomyces olivochromogenes</name>
    <dbReference type="NCBI Taxonomy" id="1963"/>
    <lineage>
        <taxon>Bacteria</taxon>
        <taxon>Bacillati</taxon>
        <taxon>Actinomycetota</taxon>
        <taxon>Actinomycetes</taxon>
        <taxon>Kitasatosporales</taxon>
        <taxon>Streptomycetaceae</taxon>
        <taxon>Streptomyces</taxon>
    </lineage>
</organism>
<gene>
    <name evidence="1" type="ORF">SO3561_09074</name>
</gene>
<accession>A0A250VTR6</accession>
<dbReference type="Proteomes" id="UP000217446">
    <property type="component" value="Unassembled WGS sequence"/>
</dbReference>
<dbReference type="AlphaFoldDB" id="A0A250VTR6"/>
<sequence>MPLRRCAWPAATRAVVLDVTDQATARAAAQQIGERFGHLDVLINIVNVSSAAGSLTITSDPNGPLSALPTSAAYIERRADREVHVGVLVLPDGAVFDAEAGRAVDGKAFACLKGDDLAFKLGDGTPAHAEALALSGAELFDPSGNHRPFKDWVAVPCTHAAQWLRLAESALDGVGATS</sequence>
<dbReference type="STRING" id="1963.AQJ27_44415"/>
<evidence type="ECO:0000313" key="2">
    <source>
        <dbReference type="Proteomes" id="UP000217446"/>
    </source>
</evidence>
<protein>
    <submittedName>
        <fullName evidence="1">Uncharacterized protein</fullName>
    </submittedName>
</protein>
<evidence type="ECO:0000313" key="1">
    <source>
        <dbReference type="EMBL" id="GAX57504.1"/>
    </source>
</evidence>
<name>A0A250VTR6_STROL</name>
<keyword evidence="2" id="KW-1185">Reference proteome</keyword>
<comment type="caution">
    <text evidence="1">The sequence shown here is derived from an EMBL/GenBank/DDBJ whole genome shotgun (WGS) entry which is preliminary data.</text>
</comment>
<reference evidence="2" key="1">
    <citation type="submission" date="2017-05" db="EMBL/GenBank/DDBJ databases">
        <title>Streptomyces olivochromogenes NBRC 3561 whole genome shotgun sequence.</title>
        <authorList>
            <person name="Dohra H."/>
            <person name="Kodani S."/>
        </authorList>
    </citation>
    <scope>NUCLEOTIDE SEQUENCE [LARGE SCALE GENOMIC DNA]</scope>
    <source>
        <strain evidence="2">NBRC 3561</strain>
    </source>
</reference>